<comment type="caution">
    <text evidence="1">The sequence shown here is derived from an EMBL/GenBank/DDBJ whole genome shotgun (WGS) entry which is preliminary data.</text>
</comment>
<feature type="non-terminal residue" evidence="1">
    <location>
        <position position="32"/>
    </location>
</feature>
<reference evidence="1" key="1">
    <citation type="submission" date="2021-02" db="EMBL/GenBank/DDBJ databases">
        <authorList>
            <person name="Nowell W R."/>
        </authorList>
    </citation>
    <scope>NUCLEOTIDE SEQUENCE</scope>
</reference>
<evidence type="ECO:0000313" key="1">
    <source>
        <dbReference type="EMBL" id="CAF4142555.1"/>
    </source>
</evidence>
<organism evidence="1 2">
    <name type="scientific">Adineta steineri</name>
    <dbReference type="NCBI Taxonomy" id="433720"/>
    <lineage>
        <taxon>Eukaryota</taxon>
        <taxon>Metazoa</taxon>
        <taxon>Spiralia</taxon>
        <taxon>Gnathifera</taxon>
        <taxon>Rotifera</taxon>
        <taxon>Eurotatoria</taxon>
        <taxon>Bdelloidea</taxon>
        <taxon>Adinetida</taxon>
        <taxon>Adinetidae</taxon>
        <taxon>Adineta</taxon>
    </lineage>
</organism>
<sequence>MISLSYAKISFSHVVQKLQLDSSEDAEYIVAK</sequence>
<accession>A0A819XIB7</accession>
<dbReference type="EMBL" id="CAJOAY010006508">
    <property type="protein sequence ID" value="CAF4142555.1"/>
    <property type="molecule type" value="Genomic_DNA"/>
</dbReference>
<evidence type="ECO:0000313" key="2">
    <source>
        <dbReference type="Proteomes" id="UP000663881"/>
    </source>
</evidence>
<name>A0A819XIB7_9BILA</name>
<protein>
    <submittedName>
        <fullName evidence="1">Uncharacterized protein</fullName>
    </submittedName>
</protein>
<dbReference type="AlphaFoldDB" id="A0A819XIB7"/>
<gene>
    <name evidence="1" type="ORF">OKA104_LOCUS37830</name>
</gene>
<dbReference type="Proteomes" id="UP000663881">
    <property type="component" value="Unassembled WGS sequence"/>
</dbReference>
<proteinExistence type="predicted"/>